<comment type="caution">
    <text evidence="1">The sequence shown here is derived from an EMBL/GenBank/DDBJ whole genome shotgun (WGS) entry which is preliminary data.</text>
</comment>
<gene>
    <name evidence="1" type="ORF">I7822_06235</name>
</gene>
<dbReference type="RefSeq" id="WP_207976105.1">
    <property type="nucleotide sequence ID" value="NZ_JAGDEL010000003.1"/>
</dbReference>
<dbReference type="Proteomes" id="UP000663981">
    <property type="component" value="Unassembled WGS sequence"/>
</dbReference>
<evidence type="ECO:0000313" key="1">
    <source>
        <dbReference type="EMBL" id="MBO1511270.1"/>
    </source>
</evidence>
<keyword evidence="2" id="KW-1185">Reference proteome</keyword>
<organism evidence="1 2">
    <name type="scientific">Metabacillus bambusae</name>
    <dbReference type="NCBI Taxonomy" id="2795218"/>
    <lineage>
        <taxon>Bacteria</taxon>
        <taxon>Bacillati</taxon>
        <taxon>Bacillota</taxon>
        <taxon>Bacilli</taxon>
        <taxon>Bacillales</taxon>
        <taxon>Bacillaceae</taxon>
        <taxon>Metabacillus</taxon>
    </lineage>
</organism>
<accession>A0ABS3MZM7</accession>
<reference evidence="1 2" key="1">
    <citation type="submission" date="2021-03" db="EMBL/GenBank/DDBJ databases">
        <title>Whole genome sequence of Metabacillus bambusae BG109.</title>
        <authorList>
            <person name="Jeong J.W."/>
        </authorList>
    </citation>
    <scope>NUCLEOTIDE SEQUENCE [LARGE SCALE GENOMIC DNA]</scope>
    <source>
        <strain evidence="1 2">BG109</strain>
    </source>
</reference>
<proteinExistence type="predicted"/>
<name>A0ABS3MZM7_9BACI</name>
<evidence type="ECO:0000313" key="2">
    <source>
        <dbReference type="Proteomes" id="UP000663981"/>
    </source>
</evidence>
<sequence>MSDTTDEKGKVEIPIDLIIVKVLEIIGSSNIPVSQFPDMMRMVESGMIQPEKNDNKNSRFRKSG</sequence>
<protein>
    <submittedName>
        <fullName evidence="1">Uncharacterized protein</fullName>
    </submittedName>
</protein>
<dbReference type="EMBL" id="JAGDEL010000003">
    <property type="protein sequence ID" value="MBO1511270.1"/>
    <property type="molecule type" value="Genomic_DNA"/>
</dbReference>